<proteinExistence type="predicted"/>
<evidence type="ECO:0000313" key="1">
    <source>
        <dbReference type="EMBL" id="KAF0697758.1"/>
    </source>
</evidence>
<dbReference type="EMBL" id="VUJU01015023">
    <property type="protein sequence ID" value="KAF0697758.1"/>
    <property type="molecule type" value="Genomic_DNA"/>
</dbReference>
<keyword evidence="2" id="KW-1185">Reference proteome</keyword>
<comment type="caution">
    <text evidence="1">The sequence shown here is derived from an EMBL/GenBank/DDBJ whole genome shotgun (WGS) entry which is preliminary data.</text>
</comment>
<reference evidence="1 2" key="1">
    <citation type="submission" date="2019-08" db="EMBL/GenBank/DDBJ databases">
        <title>Whole genome of Aphis craccivora.</title>
        <authorList>
            <person name="Voronova N.V."/>
            <person name="Shulinski R.S."/>
            <person name="Bandarenka Y.V."/>
            <person name="Zhorov D.G."/>
            <person name="Warner D."/>
        </authorList>
    </citation>
    <scope>NUCLEOTIDE SEQUENCE [LARGE SCALE GENOMIC DNA]</scope>
    <source>
        <strain evidence="1">180601</strain>
        <tissue evidence="1">Whole Body</tissue>
    </source>
</reference>
<evidence type="ECO:0000313" key="2">
    <source>
        <dbReference type="Proteomes" id="UP000478052"/>
    </source>
</evidence>
<protein>
    <submittedName>
        <fullName evidence="1">Uncharacterized protein</fullName>
    </submittedName>
</protein>
<name>A0A6G0VLK3_APHCR</name>
<sequence length="23" mass="2530">MGVEKEKLASLDRDGIINVVSQQ</sequence>
<feature type="non-terminal residue" evidence="1">
    <location>
        <position position="23"/>
    </location>
</feature>
<organism evidence="1 2">
    <name type="scientific">Aphis craccivora</name>
    <name type="common">Cowpea aphid</name>
    <dbReference type="NCBI Taxonomy" id="307492"/>
    <lineage>
        <taxon>Eukaryota</taxon>
        <taxon>Metazoa</taxon>
        <taxon>Ecdysozoa</taxon>
        <taxon>Arthropoda</taxon>
        <taxon>Hexapoda</taxon>
        <taxon>Insecta</taxon>
        <taxon>Pterygota</taxon>
        <taxon>Neoptera</taxon>
        <taxon>Paraneoptera</taxon>
        <taxon>Hemiptera</taxon>
        <taxon>Sternorrhyncha</taxon>
        <taxon>Aphidomorpha</taxon>
        <taxon>Aphidoidea</taxon>
        <taxon>Aphididae</taxon>
        <taxon>Aphidini</taxon>
        <taxon>Aphis</taxon>
        <taxon>Aphis</taxon>
    </lineage>
</organism>
<accession>A0A6G0VLK3</accession>
<gene>
    <name evidence="1" type="ORF">FWK35_00036497</name>
</gene>
<dbReference type="AlphaFoldDB" id="A0A6G0VLK3"/>
<dbReference type="Proteomes" id="UP000478052">
    <property type="component" value="Unassembled WGS sequence"/>
</dbReference>